<organism evidence="1 2">
    <name type="scientific">Goodea atripinnis</name>
    <dbReference type="NCBI Taxonomy" id="208336"/>
    <lineage>
        <taxon>Eukaryota</taxon>
        <taxon>Metazoa</taxon>
        <taxon>Chordata</taxon>
        <taxon>Craniata</taxon>
        <taxon>Vertebrata</taxon>
        <taxon>Euteleostomi</taxon>
        <taxon>Actinopterygii</taxon>
        <taxon>Neopterygii</taxon>
        <taxon>Teleostei</taxon>
        <taxon>Neoteleostei</taxon>
        <taxon>Acanthomorphata</taxon>
        <taxon>Ovalentaria</taxon>
        <taxon>Atherinomorphae</taxon>
        <taxon>Cyprinodontiformes</taxon>
        <taxon>Goodeidae</taxon>
        <taxon>Goodea</taxon>
    </lineage>
</organism>
<keyword evidence="2" id="KW-1185">Reference proteome</keyword>
<sequence>MCLDTKNGGMLLVTTSPGNLLGPQCKQGPHRTFSPNVSCTALGSAARLALPLAWAICRYMDGQDVVLAANVHAVMVLIHTEDPVVGCVEQAERRRQRSNSRGHMPHHRQTHSFAIHNERQGRVAFTYTVGQTRVFTQAAGKRGHVALYMFEMLTEDIKWQQTELRSGRPAGLWTEAGASTSCMSQST</sequence>
<reference evidence="1 2" key="1">
    <citation type="submission" date="2021-06" db="EMBL/GenBank/DDBJ databases">
        <authorList>
            <person name="Palmer J.M."/>
        </authorList>
    </citation>
    <scope>NUCLEOTIDE SEQUENCE [LARGE SCALE GENOMIC DNA]</scope>
    <source>
        <strain evidence="1 2">GA_2019</strain>
        <tissue evidence="1">Muscle</tissue>
    </source>
</reference>
<evidence type="ECO:0000313" key="1">
    <source>
        <dbReference type="EMBL" id="MEQ2177163.1"/>
    </source>
</evidence>
<dbReference type="Proteomes" id="UP001476798">
    <property type="component" value="Unassembled WGS sequence"/>
</dbReference>
<name>A0ABV0P361_9TELE</name>
<dbReference type="EMBL" id="JAHRIO010059999">
    <property type="protein sequence ID" value="MEQ2177163.1"/>
    <property type="molecule type" value="Genomic_DNA"/>
</dbReference>
<comment type="caution">
    <text evidence="1">The sequence shown here is derived from an EMBL/GenBank/DDBJ whole genome shotgun (WGS) entry which is preliminary data.</text>
</comment>
<proteinExistence type="predicted"/>
<accession>A0ABV0P361</accession>
<protein>
    <submittedName>
        <fullName evidence="1">Uncharacterized protein</fullName>
    </submittedName>
</protein>
<evidence type="ECO:0000313" key="2">
    <source>
        <dbReference type="Proteomes" id="UP001476798"/>
    </source>
</evidence>
<gene>
    <name evidence="1" type="ORF">GOODEAATRI_000985</name>
</gene>